<accession>A0A6A6D7W0</accession>
<protein>
    <submittedName>
        <fullName evidence="1">Uncharacterized protein</fullName>
    </submittedName>
</protein>
<organism evidence="1 2">
    <name type="scientific">Zopfia rhizophila CBS 207.26</name>
    <dbReference type="NCBI Taxonomy" id="1314779"/>
    <lineage>
        <taxon>Eukaryota</taxon>
        <taxon>Fungi</taxon>
        <taxon>Dikarya</taxon>
        <taxon>Ascomycota</taxon>
        <taxon>Pezizomycotina</taxon>
        <taxon>Dothideomycetes</taxon>
        <taxon>Dothideomycetes incertae sedis</taxon>
        <taxon>Zopfiaceae</taxon>
        <taxon>Zopfia</taxon>
    </lineage>
</organism>
<gene>
    <name evidence="1" type="ORF">K469DRAFT_702168</name>
</gene>
<keyword evidence="2" id="KW-1185">Reference proteome</keyword>
<dbReference type="InterPro" id="IPR046341">
    <property type="entry name" value="SET_dom_sf"/>
</dbReference>
<evidence type="ECO:0000313" key="2">
    <source>
        <dbReference type="Proteomes" id="UP000800200"/>
    </source>
</evidence>
<dbReference type="OrthoDB" id="265717at2759"/>
<dbReference type="SUPFAM" id="SSF82199">
    <property type="entry name" value="SET domain"/>
    <property type="match status" value="1"/>
</dbReference>
<name>A0A6A6D7W0_9PEZI</name>
<dbReference type="EMBL" id="ML994731">
    <property type="protein sequence ID" value="KAF2175487.1"/>
    <property type="molecule type" value="Genomic_DNA"/>
</dbReference>
<dbReference type="AlphaFoldDB" id="A0A6A6D7W0"/>
<reference evidence="1" key="1">
    <citation type="journal article" date="2020" name="Stud. Mycol.">
        <title>101 Dothideomycetes genomes: a test case for predicting lifestyles and emergence of pathogens.</title>
        <authorList>
            <person name="Haridas S."/>
            <person name="Albert R."/>
            <person name="Binder M."/>
            <person name="Bloem J."/>
            <person name="Labutti K."/>
            <person name="Salamov A."/>
            <person name="Andreopoulos B."/>
            <person name="Baker S."/>
            <person name="Barry K."/>
            <person name="Bills G."/>
            <person name="Bluhm B."/>
            <person name="Cannon C."/>
            <person name="Castanera R."/>
            <person name="Culley D."/>
            <person name="Daum C."/>
            <person name="Ezra D."/>
            <person name="Gonzalez J."/>
            <person name="Henrissat B."/>
            <person name="Kuo A."/>
            <person name="Liang C."/>
            <person name="Lipzen A."/>
            <person name="Lutzoni F."/>
            <person name="Magnuson J."/>
            <person name="Mondo S."/>
            <person name="Nolan M."/>
            <person name="Ohm R."/>
            <person name="Pangilinan J."/>
            <person name="Park H.-J."/>
            <person name="Ramirez L."/>
            <person name="Alfaro M."/>
            <person name="Sun H."/>
            <person name="Tritt A."/>
            <person name="Yoshinaga Y."/>
            <person name="Zwiers L.-H."/>
            <person name="Turgeon B."/>
            <person name="Goodwin S."/>
            <person name="Spatafora J."/>
            <person name="Crous P."/>
            <person name="Grigoriev I."/>
        </authorList>
    </citation>
    <scope>NUCLEOTIDE SEQUENCE</scope>
    <source>
        <strain evidence="1">CBS 207.26</strain>
    </source>
</reference>
<sequence length="57" mass="6126">MQSTTGSPMYALGDVPGKGKGLVAIEKISKGTRILSEEPIITVPRNEPDSERLRTSI</sequence>
<proteinExistence type="predicted"/>
<dbReference type="Proteomes" id="UP000800200">
    <property type="component" value="Unassembled WGS sequence"/>
</dbReference>
<evidence type="ECO:0000313" key="1">
    <source>
        <dbReference type="EMBL" id="KAF2175487.1"/>
    </source>
</evidence>